<accession>A0ABD1SCA7</accession>
<name>A0ABD1SCA7_9LAMI</name>
<evidence type="ECO:0000256" key="1">
    <source>
        <dbReference type="SAM" id="MobiDB-lite"/>
    </source>
</evidence>
<comment type="caution">
    <text evidence="2">The sequence shown here is derived from an EMBL/GenBank/DDBJ whole genome shotgun (WGS) entry which is preliminary data.</text>
</comment>
<keyword evidence="3" id="KW-1185">Reference proteome</keyword>
<evidence type="ECO:0000313" key="2">
    <source>
        <dbReference type="EMBL" id="KAL2498320.1"/>
    </source>
</evidence>
<evidence type="ECO:0000313" key="3">
    <source>
        <dbReference type="Proteomes" id="UP001604336"/>
    </source>
</evidence>
<gene>
    <name evidence="2" type="ORF">Adt_23870</name>
</gene>
<dbReference type="Proteomes" id="UP001604336">
    <property type="component" value="Unassembled WGS sequence"/>
</dbReference>
<organism evidence="2 3">
    <name type="scientific">Abeliophyllum distichum</name>
    <dbReference type="NCBI Taxonomy" id="126358"/>
    <lineage>
        <taxon>Eukaryota</taxon>
        <taxon>Viridiplantae</taxon>
        <taxon>Streptophyta</taxon>
        <taxon>Embryophyta</taxon>
        <taxon>Tracheophyta</taxon>
        <taxon>Spermatophyta</taxon>
        <taxon>Magnoliopsida</taxon>
        <taxon>eudicotyledons</taxon>
        <taxon>Gunneridae</taxon>
        <taxon>Pentapetalae</taxon>
        <taxon>asterids</taxon>
        <taxon>lamiids</taxon>
        <taxon>Lamiales</taxon>
        <taxon>Oleaceae</taxon>
        <taxon>Forsythieae</taxon>
        <taxon>Abeliophyllum</taxon>
    </lineage>
</organism>
<proteinExistence type="predicted"/>
<reference evidence="3" key="1">
    <citation type="submission" date="2024-07" db="EMBL/GenBank/DDBJ databases">
        <title>Two chromosome-level genome assemblies of Korean endemic species Abeliophyllum distichum and Forsythia ovata (Oleaceae).</title>
        <authorList>
            <person name="Jang H."/>
        </authorList>
    </citation>
    <scope>NUCLEOTIDE SEQUENCE [LARGE SCALE GENOMIC DNA]</scope>
</reference>
<feature type="region of interest" description="Disordered" evidence="1">
    <location>
        <begin position="1"/>
        <end position="25"/>
    </location>
</feature>
<dbReference type="AlphaFoldDB" id="A0ABD1SCA7"/>
<dbReference type="EMBL" id="JBFOLK010000007">
    <property type="protein sequence ID" value="KAL2498320.1"/>
    <property type="molecule type" value="Genomic_DNA"/>
</dbReference>
<protein>
    <submittedName>
        <fullName evidence="2">Uncharacterized protein</fullName>
    </submittedName>
</protein>
<sequence length="135" mass="15260">MADVMSHGGDSAGDPPQQPPHRLDSACESALPPKRQGIFQGINLEKVWQANGNMPFPIIERTMQLIENNVKYFSRLVGNQVRFTVLQCYPSWIEVPEEHRARLRSIIEDKLVELREIQHTQVASSGTLLDERAIA</sequence>